<dbReference type="EMBL" id="JACVVK020000078">
    <property type="protein sequence ID" value="KAK7495070.1"/>
    <property type="molecule type" value="Genomic_DNA"/>
</dbReference>
<evidence type="ECO:0000313" key="1">
    <source>
        <dbReference type="EMBL" id="KAK7495070.1"/>
    </source>
</evidence>
<comment type="caution">
    <text evidence="1">The sequence shown here is derived from an EMBL/GenBank/DDBJ whole genome shotgun (WGS) entry which is preliminary data.</text>
</comment>
<accession>A0ABD0L7F4</accession>
<evidence type="ECO:0000313" key="2">
    <source>
        <dbReference type="Proteomes" id="UP001519460"/>
    </source>
</evidence>
<dbReference type="Proteomes" id="UP001519460">
    <property type="component" value="Unassembled WGS sequence"/>
</dbReference>
<gene>
    <name evidence="1" type="ORF">BaRGS_00013710</name>
</gene>
<reference evidence="1 2" key="1">
    <citation type="journal article" date="2023" name="Sci. Data">
        <title>Genome assembly of the Korean intertidal mud-creeper Batillaria attramentaria.</title>
        <authorList>
            <person name="Patra A.K."/>
            <person name="Ho P.T."/>
            <person name="Jun S."/>
            <person name="Lee S.J."/>
            <person name="Kim Y."/>
            <person name="Won Y.J."/>
        </authorList>
    </citation>
    <scope>NUCLEOTIDE SEQUENCE [LARGE SCALE GENOMIC DNA]</scope>
    <source>
        <strain evidence="1">Wonlab-2016</strain>
    </source>
</reference>
<name>A0ABD0L7F4_9CAEN</name>
<sequence length="88" mass="10484">MLPKRLLMTVEAEKEVEFYLSDGRSLTVQFSRDKRRRRFSTQRDKNKPLCPQPEICRASPQEAFQLQTRNAMCVRSEVEYRPLIYTSK</sequence>
<proteinExistence type="predicted"/>
<keyword evidence="2" id="KW-1185">Reference proteome</keyword>
<organism evidence="1 2">
    <name type="scientific">Batillaria attramentaria</name>
    <dbReference type="NCBI Taxonomy" id="370345"/>
    <lineage>
        <taxon>Eukaryota</taxon>
        <taxon>Metazoa</taxon>
        <taxon>Spiralia</taxon>
        <taxon>Lophotrochozoa</taxon>
        <taxon>Mollusca</taxon>
        <taxon>Gastropoda</taxon>
        <taxon>Caenogastropoda</taxon>
        <taxon>Sorbeoconcha</taxon>
        <taxon>Cerithioidea</taxon>
        <taxon>Batillariidae</taxon>
        <taxon>Batillaria</taxon>
    </lineage>
</organism>
<protein>
    <submittedName>
        <fullName evidence="1">Uncharacterized protein</fullName>
    </submittedName>
</protein>
<dbReference type="AlphaFoldDB" id="A0ABD0L7F4"/>